<protein>
    <submittedName>
        <fullName evidence="6">TonB family protein</fullName>
    </submittedName>
</protein>
<feature type="region of interest" description="Disordered" evidence="5">
    <location>
        <begin position="232"/>
        <end position="257"/>
    </location>
</feature>
<name>A0A369WNZ6_9GAMM</name>
<keyword evidence="3" id="KW-1133">Transmembrane helix</keyword>
<keyword evidence="2" id="KW-0812">Transmembrane</keyword>
<comment type="caution">
    <text evidence="6">The sequence shown here is derived from an EMBL/GenBank/DDBJ whole genome shotgun (WGS) entry which is preliminary data.</text>
</comment>
<dbReference type="GO" id="GO:0016020">
    <property type="term" value="C:membrane"/>
    <property type="evidence" value="ECO:0007669"/>
    <property type="project" value="UniProtKB-SubCell"/>
</dbReference>
<dbReference type="InterPro" id="IPR049806">
    <property type="entry name" value="MasK-like_C"/>
</dbReference>
<organism evidence="6 7">
    <name type="scientific">Motiliproteus coralliicola</name>
    <dbReference type="NCBI Taxonomy" id="2283196"/>
    <lineage>
        <taxon>Bacteria</taxon>
        <taxon>Pseudomonadati</taxon>
        <taxon>Pseudomonadota</taxon>
        <taxon>Gammaproteobacteria</taxon>
        <taxon>Oceanospirillales</taxon>
        <taxon>Oceanospirillaceae</taxon>
        <taxon>Motiliproteus</taxon>
    </lineage>
</organism>
<keyword evidence="7" id="KW-1185">Reference proteome</keyword>
<dbReference type="Gene3D" id="3.30.1150.10">
    <property type="match status" value="1"/>
</dbReference>
<dbReference type="AlphaFoldDB" id="A0A369WNZ6"/>
<proteinExistence type="predicted"/>
<evidence type="ECO:0000256" key="2">
    <source>
        <dbReference type="ARBA" id="ARBA00022692"/>
    </source>
</evidence>
<evidence type="ECO:0000256" key="4">
    <source>
        <dbReference type="ARBA" id="ARBA00023136"/>
    </source>
</evidence>
<accession>A0A369WNZ6</accession>
<feature type="compositionally biased region" description="Low complexity" evidence="5">
    <location>
        <begin position="87"/>
        <end position="112"/>
    </location>
</feature>
<reference evidence="6 7" key="1">
    <citation type="submission" date="2018-07" db="EMBL/GenBank/DDBJ databases">
        <title>Motiliproteus coralliicola sp. nov., a bacterium isolated from Coral.</title>
        <authorList>
            <person name="Wang G."/>
        </authorList>
    </citation>
    <scope>NUCLEOTIDE SEQUENCE [LARGE SCALE GENOMIC DNA]</scope>
    <source>
        <strain evidence="6 7">C34</strain>
    </source>
</reference>
<evidence type="ECO:0000256" key="5">
    <source>
        <dbReference type="SAM" id="MobiDB-lite"/>
    </source>
</evidence>
<feature type="region of interest" description="Disordered" evidence="5">
    <location>
        <begin position="69"/>
        <end position="149"/>
    </location>
</feature>
<sequence length="351" mass="37133">MISGSLQPALPWVGSPEEERRFRRILAASVLLFLLLGVVVARLELPQIDRDELSEPLRIAHILAETITRPTGTEAAPRRARAPTPAPRSAVRAESEPPAATSSEPAPAAVAAAPPPAPVEPVAKPKSVKSRPPGAQDKGAEVAAPRQEPLRSTVERYGVLALSDSLAELRRSAPKIATDRVGTDSQGVGELAAAKPQPTADITRGSGGLGADGPSLEQLTGAPELREELIAGTGPGLVTGSGEGTAGPATGDLRKTRSEDEIQEILNRHKRAIYRIYNRELRKNPSLRGKVVVSITIAPAGEVTGSRVVYSELKAESLEQKLILLIKRIDFGAKPGVPTVTTRVPIEFFPV</sequence>
<comment type="subcellular location">
    <subcellularLocation>
        <location evidence="1">Membrane</location>
        <topology evidence="1">Single-pass membrane protein</topology>
    </subcellularLocation>
</comment>
<evidence type="ECO:0000313" key="7">
    <source>
        <dbReference type="Proteomes" id="UP000253769"/>
    </source>
</evidence>
<dbReference type="NCBIfam" id="TIGR01352">
    <property type="entry name" value="tonB_Cterm"/>
    <property type="match status" value="1"/>
</dbReference>
<feature type="compositionally biased region" description="Gly residues" evidence="5">
    <location>
        <begin position="233"/>
        <end position="245"/>
    </location>
</feature>
<evidence type="ECO:0000313" key="6">
    <source>
        <dbReference type="EMBL" id="RDE22943.1"/>
    </source>
</evidence>
<evidence type="ECO:0000256" key="1">
    <source>
        <dbReference type="ARBA" id="ARBA00004167"/>
    </source>
</evidence>
<feature type="region of interest" description="Disordered" evidence="5">
    <location>
        <begin position="178"/>
        <end position="214"/>
    </location>
</feature>
<dbReference type="InterPro" id="IPR006260">
    <property type="entry name" value="TonB/TolA_C"/>
</dbReference>
<dbReference type="Proteomes" id="UP000253769">
    <property type="component" value="Unassembled WGS sequence"/>
</dbReference>
<gene>
    <name evidence="6" type="ORF">DV711_10340</name>
</gene>
<dbReference type="RefSeq" id="WP_114695577.1">
    <property type="nucleotide sequence ID" value="NZ_QQOH01000002.1"/>
</dbReference>
<dbReference type="EMBL" id="QQOH01000002">
    <property type="protein sequence ID" value="RDE22943.1"/>
    <property type="molecule type" value="Genomic_DNA"/>
</dbReference>
<dbReference type="NCBIfam" id="NF033768">
    <property type="entry name" value="myxo_SS_tail"/>
    <property type="match status" value="1"/>
</dbReference>
<evidence type="ECO:0000256" key="3">
    <source>
        <dbReference type="ARBA" id="ARBA00022989"/>
    </source>
</evidence>
<keyword evidence="4" id="KW-0472">Membrane</keyword>
<dbReference type="OrthoDB" id="7057177at2"/>